<evidence type="ECO:0000313" key="1">
    <source>
        <dbReference type="EMBL" id="MCD9096194.1"/>
    </source>
</evidence>
<name>A0ABS8UAX2_9GAMM</name>
<dbReference type="Proteomes" id="UP001430360">
    <property type="component" value="Unassembled WGS sequence"/>
</dbReference>
<keyword evidence="2" id="KW-1185">Reference proteome</keyword>
<reference evidence="1" key="1">
    <citation type="submission" date="2021-12" db="EMBL/GenBank/DDBJ databases">
        <authorList>
            <person name="Ulrich A."/>
        </authorList>
    </citation>
    <scope>NUCLEOTIDE SEQUENCE</scope>
    <source>
        <strain evidence="1">A1P009</strain>
    </source>
</reference>
<reference evidence="1" key="2">
    <citation type="journal article" date="2022" name="Syst. Appl. Microbiol.">
        <title>Physiological and genomic characterisation of Luteimonas fraxinea sp. nov., a bacterial species associated with trees tolerant to ash dieback.</title>
        <authorList>
            <person name="Ulrich K."/>
            <person name="Becker R."/>
            <person name="Behrendt U."/>
            <person name="Kube M."/>
            <person name="Schneck V."/>
            <person name="Ulrich A."/>
        </authorList>
    </citation>
    <scope>NUCLEOTIDE SEQUENCE</scope>
    <source>
        <strain evidence="1">A1P009</strain>
    </source>
</reference>
<dbReference type="EMBL" id="JAJQKU010000001">
    <property type="protein sequence ID" value="MCD9096194.1"/>
    <property type="molecule type" value="Genomic_DNA"/>
</dbReference>
<organism evidence="1 2">
    <name type="scientific">Luteimonas fraxinea</name>
    <dbReference type="NCBI Taxonomy" id="2901869"/>
    <lineage>
        <taxon>Bacteria</taxon>
        <taxon>Pseudomonadati</taxon>
        <taxon>Pseudomonadota</taxon>
        <taxon>Gammaproteobacteria</taxon>
        <taxon>Lysobacterales</taxon>
        <taxon>Lysobacteraceae</taxon>
        <taxon>Luteimonas</taxon>
    </lineage>
</organism>
<comment type="caution">
    <text evidence="1">The sequence shown here is derived from an EMBL/GenBank/DDBJ whole genome shotgun (WGS) entry which is preliminary data.</text>
</comment>
<gene>
    <name evidence="1" type="ORF">LTT95_04495</name>
</gene>
<sequence length="141" mass="15259">MASKFGEQVRANNEKVKRRQLAIFRSSTQRVMEIASVPEAQGGRMPIDTGFLTNSVLASTSGMPGSAGQPVALVLLQVQLGASVFVGWTAAYAMRMEYGFMGQDSLGREYSQSGKAFLRGALQQWTNIVNDATIEARKAIP</sequence>
<protein>
    <recommendedName>
        <fullName evidence="3">HK97 gp10 family phage protein</fullName>
    </recommendedName>
</protein>
<proteinExistence type="predicted"/>
<accession>A0ABS8UAX2</accession>
<evidence type="ECO:0000313" key="2">
    <source>
        <dbReference type="Proteomes" id="UP001430360"/>
    </source>
</evidence>
<evidence type="ECO:0008006" key="3">
    <source>
        <dbReference type="Google" id="ProtNLM"/>
    </source>
</evidence>
<dbReference type="RefSeq" id="WP_232134667.1">
    <property type="nucleotide sequence ID" value="NZ_JAJQKU010000001.1"/>
</dbReference>